<proteinExistence type="predicted"/>
<comment type="subcellular location">
    <subcellularLocation>
        <location evidence="1">Membrane</location>
        <topology evidence="1">Single-pass type I membrane protein</topology>
    </subcellularLocation>
</comment>
<dbReference type="InterPro" id="IPR036179">
    <property type="entry name" value="Ig-like_dom_sf"/>
</dbReference>
<dbReference type="Proteomes" id="UP000694388">
    <property type="component" value="Unplaced"/>
</dbReference>
<feature type="domain" description="Ig-like" evidence="8">
    <location>
        <begin position="123"/>
        <end position="208"/>
    </location>
</feature>
<dbReference type="GO" id="GO:0005911">
    <property type="term" value="C:cell-cell junction"/>
    <property type="evidence" value="ECO:0007669"/>
    <property type="project" value="TreeGrafter"/>
</dbReference>
<evidence type="ECO:0000256" key="3">
    <source>
        <dbReference type="ARBA" id="ARBA00023157"/>
    </source>
</evidence>
<dbReference type="InterPro" id="IPR007110">
    <property type="entry name" value="Ig-like_dom"/>
</dbReference>
<dbReference type="GO" id="GO:0050839">
    <property type="term" value="F:cell adhesion molecule binding"/>
    <property type="evidence" value="ECO:0007669"/>
    <property type="project" value="TreeGrafter"/>
</dbReference>
<dbReference type="Ensembl" id="ENSEBUT00000016046.1">
    <property type="protein sequence ID" value="ENSEBUP00000015470.1"/>
    <property type="gene ID" value="ENSEBUG00000009753.1"/>
</dbReference>
<keyword evidence="2 6" id="KW-0472">Membrane</keyword>
<evidence type="ECO:0000256" key="6">
    <source>
        <dbReference type="SAM" id="Phobius"/>
    </source>
</evidence>
<dbReference type="PROSITE" id="PS50835">
    <property type="entry name" value="IG_LIKE"/>
    <property type="match status" value="2"/>
</dbReference>
<dbReference type="GO" id="GO:0098609">
    <property type="term" value="P:cell-cell adhesion"/>
    <property type="evidence" value="ECO:0007669"/>
    <property type="project" value="TreeGrafter"/>
</dbReference>
<name>A0A8C4QH99_EPTBU</name>
<dbReference type="InterPro" id="IPR051275">
    <property type="entry name" value="Cell_adhesion_signaling"/>
</dbReference>
<feature type="chain" id="PRO_5044680514" description="Ig-like domain-containing protein" evidence="7">
    <location>
        <begin position="32"/>
        <end position="264"/>
    </location>
</feature>
<evidence type="ECO:0000256" key="1">
    <source>
        <dbReference type="ARBA" id="ARBA00004479"/>
    </source>
</evidence>
<dbReference type="AlphaFoldDB" id="A0A8C4QH99"/>
<evidence type="ECO:0000259" key="8">
    <source>
        <dbReference type="PROSITE" id="PS50835"/>
    </source>
</evidence>
<keyword evidence="4" id="KW-0325">Glycoprotein</keyword>
<evidence type="ECO:0000256" key="4">
    <source>
        <dbReference type="ARBA" id="ARBA00023180"/>
    </source>
</evidence>
<evidence type="ECO:0000256" key="2">
    <source>
        <dbReference type="ARBA" id="ARBA00023136"/>
    </source>
</evidence>
<dbReference type="SUPFAM" id="SSF48726">
    <property type="entry name" value="Immunoglobulin"/>
    <property type="match status" value="2"/>
</dbReference>
<evidence type="ECO:0000313" key="10">
    <source>
        <dbReference type="Proteomes" id="UP000694388"/>
    </source>
</evidence>
<dbReference type="SMART" id="SM00409">
    <property type="entry name" value="IG"/>
    <property type="match status" value="2"/>
</dbReference>
<feature type="transmembrane region" description="Helical" evidence="6">
    <location>
        <begin position="226"/>
        <end position="247"/>
    </location>
</feature>
<keyword evidence="10" id="KW-1185">Reference proteome</keyword>
<dbReference type="InterPro" id="IPR003599">
    <property type="entry name" value="Ig_sub"/>
</dbReference>
<reference evidence="9" key="1">
    <citation type="submission" date="2025-05" db="UniProtKB">
        <authorList>
            <consortium name="Ensembl"/>
        </authorList>
    </citation>
    <scope>IDENTIFICATION</scope>
</reference>
<sequence>MNTTLLRLVLGNFHNVLHFVLMSLLIGNSSALDSPVGVIERSANVILGNGTESATISCSLNTAAHTVNGNVWLRNGREMPDTEVNSSKHFMNYTVSNLMDAGVYTCVFKGPDQVNTTIIVQGPPVLSKHKRMYTSVYVGSKVQLHCVLGLHGFPPVSWSWMKLNGTAFDKIENQTHATVTRTDGHSVLLLHSVQLIDAGEYRCEARNSAGTAHFVQILRVHSMRAALWPFLAIVAEVLLLCSIIIGCEQLHKSRSEKQEELKEN</sequence>
<keyword evidence="3" id="KW-1015">Disulfide bond</keyword>
<dbReference type="InterPro" id="IPR003598">
    <property type="entry name" value="Ig_sub2"/>
</dbReference>
<keyword evidence="6" id="KW-1133">Transmembrane helix</keyword>
<dbReference type="InterPro" id="IPR013783">
    <property type="entry name" value="Ig-like_fold"/>
</dbReference>
<dbReference type="SMART" id="SM00408">
    <property type="entry name" value="IGc2"/>
    <property type="match status" value="1"/>
</dbReference>
<protein>
    <recommendedName>
        <fullName evidence="8">Ig-like domain-containing protein</fullName>
    </recommendedName>
</protein>
<keyword evidence="5" id="KW-0393">Immunoglobulin domain</keyword>
<dbReference type="Pfam" id="PF13927">
    <property type="entry name" value="Ig_3"/>
    <property type="match status" value="1"/>
</dbReference>
<evidence type="ECO:0000256" key="7">
    <source>
        <dbReference type="SAM" id="SignalP"/>
    </source>
</evidence>
<dbReference type="CDD" id="cd00096">
    <property type="entry name" value="Ig"/>
    <property type="match status" value="1"/>
</dbReference>
<dbReference type="GeneTree" id="ENSGT00940000159142"/>
<keyword evidence="7" id="KW-0732">Signal</keyword>
<feature type="signal peptide" evidence="7">
    <location>
        <begin position="1"/>
        <end position="31"/>
    </location>
</feature>
<dbReference type="OMA" id="PITEWAW"/>
<organism evidence="9 10">
    <name type="scientific">Eptatretus burgeri</name>
    <name type="common">Inshore hagfish</name>
    <dbReference type="NCBI Taxonomy" id="7764"/>
    <lineage>
        <taxon>Eukaryota</taxon>
        <taxon>Metazoa</taxon>
        <taxon>Chordata</taxon>
        <taxon>Craniata</taxon>
        <taxon>Vertebrata</taxon>
        <taxon>Cyclostomata</taxon>
        <taxon>Myxini</taxon>
        <taxon>Myxiniformes</taxon>
        <taxon>Myxinidae</taxon>
        <taxon>Eptatretinae</taxon>
        <taxon>Eptatretus</taxon>
    </lineage>
</organism>
<feature type="domain" description="Ig-like" evidence="8">
    <location>
        <begin position="35"/>
        <end position="117"/>
    </location>
</feature>
<dbReference type="Gene3D" id="2.60.40.10">
    <property type="entry name" value="Immunoglobulins"/>
    <property type="match status" value="2"/>
</dbReference>
<accession>A0A8C4QH99</accession>
<evidence type="ECO:0000313" key="9">
    <source>
        <dbReference type="Ensembl" id="ENSEBUP00000015470.1"/>
    </source>
</evidence>
<dbReference type="GO" id="GO:0005886">
    <property type="term" value="C:plasma membrane"/>
    <property type="evidence" value="ECO:0007669"/>
    <property type="project" value="TreeGrafter"/>
</dbReference>
<dbReference type="PANTHER" id="PTHR11640:SF31">
    <property type="entry name" value="IRREGULAR CHIASM C-ROUGHEST PROTEIN-RELATED"/>
    <property type="match status" value="1"/>
</dbReference>
<dbReference type="PANTHER" id="PTHR11640">
    <property type="entry name" value="NEPHRIN"/>
    <property type="match status" value="1"/>
</dbReference>
<keyword evidence="6" id="KW-0812">Transmembrane</keyword>
<evidence type="ECO:0000256" key="5">
    <source>
        <dbReference type="ARBA" id="ARBA00023319"/>
    </source>
</evidence>
<dbReference type="Ensembl" id="ENSEBUT00000016055.1">
    <property type="protein sequence ID" value="ENSEBUP00000015480.1"/>
    <property type="gene ID" value="ENSEBUG00000009753.1"/>
</dbReference>